<proteinExistence type="inferred from homology"/>
<keyword evidence="4 11" id="KW-0808">Transferase</keyword>
<feature type="transmembrane region" description="Helical" evidence="11">
    <location>
        <begin position="252"/>
        <end position="278"/>
    </location>
</feature>
<comment type="subcellular location">
    <subcellularLocation>
        <location evidence="11">Cell inner membrane</location>
        <topology evidence="11">Multi-pass membrane protein</topology>
    </subcellularLocation>
    <subcellularLocation>
        <location evidence="1">Membrane</location>
        <topology evidence="1">Multi-pass membrane protein</topology>
    </subcellularLocation>
</comment>
<evidence type="ECO:0000256" key="9">
    <source>
        <dbReference type="ARBA" id="ARBA00023136"/>
    </source>
</evidence>
<accession>A0A2P5T328</accession>
<evidence type="ECO:0000256" key="8">
    <source>
        <dbReference type="ARBA" id="ARBA00022989"/>
    </source>
</evidence>
<feature type="transmembrane region" description="Helical" evidence="11">
    <location>
        <begin position="290"/>
        <end position="309"/>
    </location>
</feature>
<keyword evidence="7 11" id="KW-0573">Peptidoglycan synthesis</keyword>
<evidence type="ECO:0000256" key="1">
    <source>
        <dbReference type="ARBA" id="ARBA00004141"/>
    </source>
</evidence>
<feature type="transmembrane region" description="Helical" evidence="11">
    <location>
        <begin position="6"/>
        <end position="27"/>
    </location>
</feature>
<dbReference type="UniPathway" id="UPA00219"/>
<comment type="catalytic activity">
    <reaction evidence="11">
        <text>[GlcNAc-(1-&gt;4)-Mur2Ac(oyl-L-Ala-gamma-D-Glu-L-Lys-D-Ala-D-Ala)](n)-di-trans,octa-cis-undecaprenyl diphosphate + beta-D-GlcNAc-(1-&gt;4)-Mur2Ac(oyl-L-Ala-gamma-D-Glu-L-Lys-D-Ala-D-Ala)-di-trans,octa-cis-undecaprenyl diphosphate = [GlcNAc-(1-&gt;4)-Mur2Ac(oyl-L-Ala-gamma-D-Glu-L-Lys-D-Ala-D-Ala)](n+1)-di-trans,octa-cis-undecaprenyl diphosphate + di-trans,octa-cis-undecaprenyl diphosphate + H(+)</text>
        <dbReference type="Rhea" id="RHEA:23708"/>
        <dbReference type="Rhea" id="RHEA-COMP:9602"/>
        <dbReference type="Rhea" id="RHEA-COMP:9603"/>
        <dbReference type="ChEBI" id="CHEBI:15378"/>
        <dbReference type="ChEBI" id="CHEBI:58405"/>
        <dbReference type="ChEBI" id="CHEBI:60033"/>
        <dbReference type="ChEBI" id="CHEBI:78435"/>
        <dbReference type="EC" id="2.4.99.28"/>
    </reaction>
</comment>
<sequence length="359" mass="40135">MRIHIDPLFMFTMVPLLIYGIIIVWSASNQNIGITEKKIIQVIVGLTTMILLAQLPPKIYEKYAYYLYIICVILLVVVDVYGQISKGSQRWLDLGILRFQPSEIAKIVVPLAITRFINNDFKPITIRRIFAALIFILIPTLLIAIQPDLGTSILVAISGLLVLFISGINWKLIIITLFLIILFSPILWFFLMQDYQRERIIMLLHPNSDPLGAGYHIMQSKIAIGSGGLYGKGFLLGTQSQLKFLPERHTDFIFAVIAEELGLIGIVFLFLLYLLLIIRGLILALRASSSFGCVIISTLILVLFIYIIINVSMVSGVLPVVGIPLPMISYGGSSLVVLMAGFGIMMSIDTHKKILSYYI</sequence>
<dbReference type="Proteomes" id="UP000295937">
    <property type="component" value="Unassembled WGS sequence"/>
</dbReference>
<keyword evidence="9 11" id="KW-0472">Membrane</keyword>
<feature type="transmembrane region" description="Helical" evidence="11">
    <location>
        <begin position="329"/>
        <end position="348"/>
    </location>
</feature>
<keyword evidence="6 11" id="KW-0133">Cell shape</keyword>
<evidence type="ECO:0000256" key="7">
    <source>
        <dbReference type="ARBA" id="ARBA00022984"/>
    </source>
</evidence>
<evidence type="ECO:0000256" key="10">
    <source>
        <dbReference type="ARBA" id="ARBA00023316"/>
    </source>
</evidence>
<comment type="similarity">
    <text evidence="11">Belongs to the SEDS family. MrdB/RodA subfamily.</text>
</comment>
<dbReference type="NCBIfam" id="TIGR02210">
    <property type="entry name" value="rodA_shape"/>
    <property type="match status" value="1"/>
</dbReference>
<reference evidence="12 13" key="1">
    <citation type="journal article" date="2018" name="Genome Biol. Evol.">
        <title>Cladogenesis and Genomic Streamlining in Extracellular Endosymbionts of Tropical Stink Bugs.</title>
        <authorList>
            <person name="Otero-Bravo A."/>
            <person name="Goffredi S."/>
            <person name="Sabree Z.L."/>
        </authorList>
    </citation>
    <scope>NUCLEOTIDE SEQUENCE [LARGE SCALE GENOMIC DNA]</scope>
    <source>
        <strain evidence="12 13">SoEO</strain>
    </source>
</reference>
<comment type="pathway">
    <text evidence="11">Cell wall biogenesis; peptidoglycan biosynthesis.</text>
</comment>
<dbReference type="HAMAP" id="MF_02079">
    <property type="entry name" value="PGT_RodA"/>
    <property type="match status" value="1"/>
</dbReference>
<keyword evidence="11" id="KW-0997">Cell inner membrane</keyword>
<feature type="transmembrane region" description="Helical" evidence="11">
    <location>
        <begin position="149"/>
        <end position="165"/>
    </location>
</feature>
<feature type="transmembrane region" description="Helical" evidence="11">
    <location>
        <begin position="172"/>
        <end position="191"/>
    </location>
</feature>
<evidence type="ECO:0000256" key="11">
    <source>
        <dbReference type="HAMAP-Rule" id="MF_02079"/>
    </source>
</evidence>
<gene>
    <name evidence="11" type="primary">mrdB</name>
    <name evidence="11" type="synonym">rodA</name>
    <name evidence="12" type="ORF">CRV09_00115</name>
</gene>
<dbReference type="GO" id="GO:0008360">
    <property type="term" value="P:regulation of cell shape"/>
    <property type="evidence" value="ECO:0007669"/>
    <property type="project" value="UniProtKB-KW"/>
</dbReference>
<evidence type="ECO:0000256" key="4">
    <source>
        <dbReference type="ARBA" id="ARBA00022679"/>
    </source>
</evidence>
<dbReference type="PANTHER" id="PTHR30474:SF1">
    <property type="entry name" value="PEPTIDOGLYCAN GLYCOSYLTRANSFERASE MRDB"/>
    <property type="match status" value="1"/>
</dbReference>
<dbReference type="PANTHER" id="PTHR30474">
    <property type="entry name" value="CELL CYCLE PROTEIN"/>
    <property type="match status" value="1"/>
</dbReference>
<dbReference type="GO" id="GO:0051301">
    <property type="term" value="P:cell division"/>
    <property type="evidence" value="ECO:0007669"/>
    <property type="project" value="InterPro"/>
</dbReference>
<name>A0A2P5T328_9GAMM</name>
<dbReference type="GO" id="GO:0005886">
    <property type="term" value="C:plasma membrane"/>
    <property type="evidence" value="ECO:0007669"/>
    <property type="project" value="UniProtKB-SubCell"/>
</dbReference>
<dbReference type="GO" id="GO:0032153">
    <property type="term" value="C:cell division site"/>
    <property type="evidence" value="ECO:0007669"/>
    <property type="project" value="TreeGrafter"/>
</dbReference>
<feature type="transmembrane region" description="Helical" evidence="11">
    <location>
        <begin position="125"/>
        <end position="143"/>
    </location>
</feature>
<evidence type="ECO:0000256" key="6">
    <source>
        <dbReference type="ARBA" id="ARBA00022960"/>
    </source>
</evidence>
<keyword evidence="5 11" id="KW-0812">Transmembrane</keyword>
<keyword evidence="2 11" id="KW-1003">Cell membrane</keyword>
<keyword evidence="3 11" id="KW-0328">Glycosyltransferase</keyword>
<evidence type="ECO:0000313" key="13">
    <source>
        <dbReference type="Proteomes" id="UP000295937"/>
    </source>
</evidence>
<dbReference type="GO" id="GO:0008955">
    <property type="term" value="F:peptidoglycan glycosyltransferase activity"/>
    <property type="evidence" value="ECO:0007669"/>
    <property type="project" value="UniProtKB-UniRule"/>
</dbReference>
<keyword evidence="8 11" id="KW-1133">Transmembrane helix</keyword>
<evidence type="ECO:0000256" key="2">
    <source>
        <dbReference type="ARBA" id="ARBA00022475"/>
    </source>
</evidence>
<dbReference type="InterPro" id="IPR018365">
    <property type="entry name" value="Cell_cycle_FtsW-rel_CS"/>
</dbReference>
<keyword evidence="10 11" id="KW-0961">Cell wall biogenesis/degradation</keyword>
<dbReference type="GO" id="GO:0015648">
    <property type="term" value="F:lipid-linked peptidoglycan transporter activity"/>
    <property type="evidence" value="ECO:0007669"/>
    <property type="project" value="TreeGrafter"/>
</dbReference>
<feature type="transmembrane region" description="Helical" evidence="11">
    <location>
        <begin position="39"/>
        <end position="57"/>
    </location>
</feature>
<evidence type="ECO:0000313" key="12">
    <source>
        <dbReference type="EMBL" id="PPI88966.1"/>
    </source>
</evidence>
<dbReference type="AlphaFoldDB" id="A0A2P5T328"/>
<evidence type="ECO:0000256" key="5">
    <source>
        <dbReference type="ARBA" id="ARBA00022692"/>
    </source>
</evidence>
<feature type="transmembrane region" description="Helical" evidence="11">
    <location>
        <begin position="63"/>
        <end position="82"/>
    </location>
</feature>
<dbReference type="GO" id="GO:0071555">
    <property type="term" value="P:cell wall organization"/>
    <property type="evidence" value="ECO:0007669"/>
    <property type="project" value="UniProtKB-KW"/>
</dbReference>
<dbReference type="EC" id="2.4.99.28" evidence="11"/>
<dbReference type="Pfam" id="PF01098">
    <property type="entry name" value="FTSW_RODA_SPOVE"/>
    <property type="match status" value="1"/>
</dbReference>
<protein>
    <recommendedName>
        <fullName evidence="11">Peptidoglycan glycosyltransferase MrdB</fullName>
        <shortName evidence="11">PGT</shortName>
        <ecNumber evidence="11">2.4.99.28</ecNumber>
    </recommendedName>
    <alternativeName>
        <fullName evidence="11">Cell elongation protein RodA</fullName>
    </alternativeName>
    <alternativeName>
        <fullName evidence="11">Cell wall polymerase</fullName>
    </alternativeName>
    <alternativeName>
        <fullName evidence="11">Peptidoglycan polymerase</fullName>
        <shortName evidence="11">PG polymerase</shortName>
    </alternativeName>
</protein>
<dbReference type="GO" id="GO:0009252">
    <property type="term" value="P:peptidoglycan biosynthetic process"/>
    <property type="evidence" value="ECO:0007669"/>
    <property type="project" value="UniProtKB-UniRule"/>
</dbReference>
<dbReference type="PROSITE" id="PS00428">
    <property type="entry name" value="FTSW_RODA_SPOVE"/>
    <property type="match status" value="1"/>
</dbReference>
<dbReference type="OrthoDB" id="9768187at2"/>
<evidence type="ECO:0000256" key="3">
    <source>
        <dbReference type="ARBA" id="ARBA00022676"/>
    </source>
</evidence>
<comment type="function">
    <text evidence="11">Peptidoglycan polymerase that is essential for cell wall elongation.</text>
</comment>
<dbReference type="InterPro" id="IPR011923">
    <property type="entry name" value="RodA/MrdB"/>
</dbReference>
<dbReference type="InterPro" id="IPR001182">
    <property type="entry name" value="FtsW/RodA"/>
</dbReference>
<dbReference type="EMBL" id="PDKR01000001">
    <property type="protein sequence ID" value="PPI88966.1"/>
    <property type="molecule type" value="Genomic_DNA"/>
</dbReference>
<comment type="caution">
    <text evidence="12">The sequence shown here is derived from an EMBL/GenBank/DDBJ whole genome shotgun (WGS) entry which is preliminary data.</text>
</comment>
<organism evidence="12 13">
    <name type="scientific">Candidatus Pantoea edessiphila</name>
    <dbReference type="NCBI Taxonomy" id="2044610"/>
    <lineage>
        <taxon>Bacteria</taxon>
        <taxon>Pseudomonadati</taxon>
        <taxon>Pseudomonadota</taxon>
        <taxon>Gammaproteobacteria</taxon>
        <taxon>Enterobacterales</taxon>
        <taxon>Erwiniaceae</taxon>
        <taxon>Pantoea</taxon>
    </lineage>
</organism>